<dbReference type="EMBL" id="CP041253">
    <property type="protein sequence ID" value="QDH80623.1"/>
    <property type="molecule type" value="Genomic_DNA"/>
</dbReference>
<gene>
    <name evidence="1" type="ORF">FKX85_16875</name>
</gene>
<sequence length="67" mass="7814">MAQNIDESQLIGKWKLKSFDTIEMIRMSPGYQSVPENTRKEMYQHIDKQLITPSTISPARTVWCIQT</sequence>
<dbReference type="RefSeq" id="WP_141615853.1">
    <property type="nucleotide sequence ID" value="NZ_CP041253.1"/>
</dbReference>
<name>A0A514CLC2_9BACT</name>
<evidence type="ECO:0000313" key="2">
    <source>
        <dbReference type="Proteomes" id="UP000316614"/>
    </source>
</evidence>
<dbReference type="AlphaFoldDB" id="A0A514CLC2"/>
<dbReference type="KEGG" id="echi:FKX85_16875"/>
<evidence type="ECO:0000313" key="1">
    <source>
        <dbReference type="EMBL" id="QDH80623.1"/>
    </source>
</evidence>
<dbReference type="Proteomes" id="UP000316614">
    <property type="component" value="Chromosome"/>
</dbReference>
<protein>
    <recommendedName>
        <fullName evidence="3">Lipocalin-like domain-containing protein</fullName>
    </recommendedName>
</protein>
<proteinExistence type="predicted"/>
<reference evidence="1 2" key="1">
    <citation type="submission" date="2019-06" db="EMBL/GenBank/DDBJ databases">
        <title>Echinicola alkalisoli sp. nov. isolated from saline soil.</title>
        <authorList>
            <person name="Sun J.-Q."/>
            <person name="Xu L."/>
        </authorList>
    </citation>
    <scope>NUCLEOTIDE SEQUENCE [LARGE SCALE GENOMIC DNA]</scope>
    <source>
        <strain evidence="1 2">LN3S3</strain>
    </source>
</reference>
<keyword evidence="2" id="KW-1185">Reference proteome</keyword>
<accession>A0A514CLC2</accession>
<organism evidence="1 2">
    <name type="scientific">Echinicola soli</name>
    <dbReference type="NCBI Taxonomy" id="2591634"/>
    <lineage>
        <taxon>Bacteria</taxon>
        <taxon>Pseudomonadati</taxon>
        <taxon>Bacteroidota</taxon>
        <taxon>Cytophagia</taxon>
        <taxon>Cytophagales</taxon>
        <taxon>Cyclobacteriaceae</taxon>
        <taxon>Echinicola</taxon>
    </lineage>
</organism>
<evidence type="ECO:0008006" key="3">
    <source>
        <dbReference type="Google" id="ProtNLM"/>
    </source>
</evidence>